<keyword evidence="2" id="KW-0539">Nucleus</keyword>
<dbReference type="PRINTS" id="PR00886">
    <property type="entry name" value="HIGHMOBLTY12"/>
</dbReference>
<dbReference type="GO" id="GO:0005634">
    <property type="term" value="C:nucleus"/>
    <property type="evidence" value="ECO:0007669"/>
    <property type="project" value="UniProtKB-UniRule"/>
</dbReference>
<feature type="compositionally biased region" description="Basic residues" evidence="3">
    <location>
        <begin position="287"/>
        <end position="307"/>
    </location>
</feature>
<dbReference type="InterPro" id="IPR036910">
    <property type="entry name" value="HMG_box_dom_sf"/>
</dbReference>
<proteinExistence type="predicted"/>
<feature type="compositionally biased region" description="Acidic residues" evidence="3">
    <location>
        <begin position="247"/>
        <end position="260"/>
    </location>
</feature>
<keyword evidence="1 2" id="KW-0238">DNA-binding</keyword>
<feature type="domain" description="HMG box" evidence="4">
    <location>
        <begin position="86"/>
        <end position="155"/>
    </location>
</feature>
<feature type="DNA-binding region" description="HMG box" evidence="2">
    <location>
        <begin position="86"/>
        <end position="155"/>
    </location>
</feature>
<feature type="compositionally biased region" description="Polar residues" evidence="3">
    <location>
        <begin position="270"/>
        <end position="280"/>
    </location>
</feature>
<dbReference type="PROSITE" id="PS50118">
    <property type="entry name" value="HMG_BOX_2"/>
    <property type="match status" value="2"/>
</dbReference>
<evidence type="ECO:0000256" key="3">
    <source>
        <dbReference type="SAM" id="MobiDB-lite"/>
    </source>
</evidence>
<feature type="compositionally biased region" description="Low complexity" evidence="3">
    <location>
        <begin position="17"/>
        <end position="27"/>
    </location>
</feature>
<feature type="region of interest" description="Disordered" evidence="3">
    <location>
        <begin position="244"/>
        <end position="322"/>
    </location>
</feature>
<dbReference type="SMART" id="SM00398">
    <property type="entry name" value="HMG"/>
    <property type="match status" value="2"/>
</dbReference>
<dbReference type="InterPro" id="IPR009071">
    <property type="entry name" value="HMG_box_dom"/>
</dbReference>
<protein>
    <recommendedName>
        <fullName evidence="4">HMG box domain-containing protein</fullName>
    </recommendedName>
</protein>
<dbReference type="EMBL" id="HBGY01002445">
    <property type="protein sequence ID" value="CAD9558489.1"/>
    <property type="molecule type" value="Transcribed_RNA"/>
</dbReference>
<dbReference type="Gene3D" id="1.10.30.10">
    <property type="entry name" value="High mobility group box domain"/>
    <property type="match status" value="2"/>
</dbReference>
<feature type="DNA-binding region" description="HMG box" evidence="2">
    <location>
        <begin position="172"/>
        <end position="240"/>
    </location>
</feature>
<dbReference type="GO" id="GO:0003677">
    <property type="term" value="F:DNA binding"/>
    <property type="evidence" value="ECO:0007669"/>
    <property type="project" value="UniProtKB-UniRule"/>
</dbReference>
<dbReference type="PANTHER" id="PTHR48112:SF22">
    <property type="entry name" value="MITOCHONDRIAL TRANSCRIPTION FACTOR A, ISOFORM B"/>
    <property type="match status" value="1"/>
</dbReference>
<feature type="region of interest" description="Disordered" evidence="3">
    <location>
        <begin position="1"/>
        <end position="35"/>
    </location>
</feature>
<feature type="compositionally biased region" description="Polar residues" evidence="3">
    <location>
        <begin position="359"/>
        <end position="372"/>
    </location>
</feature>
<feature type="compositionally biased region" description="Acidic residues" evidence="3">
    <location>
        <begin position="428"/>
        <end position="442"/>
    </location>
</feature>
<evidence type="ECO:0000256" key="1">
    <source>
        <dbReference type="ARBA" id="ARBA00023125"/>
    </source>
</evidence>
<feature type="region of interest" description="Disordered" evidence="3">
    <location>
        <begin position="343"/>
        <end position="377"/>
    </location>
</feature>
<evidence type="ECO:0000259" key="4">
    <source>
        <dbReference type="PROSITE" id="PS50118"/>
    </source>
</evidence>
<accession>A0A7S2NSS8</accession>
<evidence type="ECO:0000256" key="2">
    <source>
        <dbReference type="PROSITE-ProRule" id="PRU00267"/>
    </source>
</evidence>
<dbReference type="PANTHER" id="PTHR48112">
    <property type="entry name" value="HIGH MOBILITY GROUP PROTEIN DSP1"/>
    <property type="match status" value="1"/>
</dbReference>
<dbReference type="AlphaFoldDB" id="A0A7S2NSS8"/>
<dbReference type="InterPro" id="IPR050342">
    <property type="entry name" value="HMGB"/>
</dbReference>
<feature type="domain" description="HMG box" evidence="4">
    <location>
        <begin position="172"/>
        <end position="240"/>
    </location>
</feature>
<evidence type="ECO:0000313" key="5">
    <source>
        <dbReference type="EMBL" id="CAD9558489.1"/>
    </source>
</evidence>
<dbReference type="CDD" id="cd00084">
    <property type="entry name" value="HMG-box_SF"/>
    <property type="match status" value="1"/>
</dbReference>
<feature type="region of interest" description="Disordered" evidence="3">
    <location>
        <begin position="393"/>
        <end position="442"/>
    </location>
</feature>
<dbReference type="SUPFAM" id="SSF47095">
    <property type="entry name" value="HMG-box"/>
    <property type="match status" value="2"/>
</dbReference>
<gene>
    <name evidence="5" type="ORF">LDAN0321_LOCUS1622</name>
</gene>
<name>A0A7S2NSS8_9STRA</name>
<sequence length="442" mass="50078">MDEEHTETLVIKMEKGSNNSNNNSSSMYPPPPPPYFDFDETFTHAPFDYNHPQLFPLPLPSNNKRKHDQVTTSTNLKNYRKAPQAPKHFKSPYVCFATAHQAQVKAQLGSSAKVSQVSAKLGEMWRQLTPQERTVWDAAAERDKARYLTEKAAYTGPWKVPSKKKKKHPDAPKRPMSAFLFYSQKLRGELKLKHPNKRNTEISRMLGEMWRNAPADVRAKHVQREAEERSKYKVELAEFNAKLKLQEEEEQDDEDEEEEQEGHHPADEFPSSSANGNFLNSGYHPYPPHHHGPPPPRHHYHPHHAHHHDPMTPAPFPYHHPGYGGGAAKSMFAQRHYHPSSRWFSPMEEPLSHQHQHAHTTAGNHSATTSPSPMKIPIRPVFTTRTSPIQREATAVSLNKSAAASSSWEEDSNVMAAPVVTSGPQQDAAEEEGDDEWVEGSD</sequence>
<organism evidence="5">
    <name type="scientific">Leptocylindrus danicus</name>
    <dbReference type="NCBI Taxonomy" id="163516"/>
    <lineage>
        <taxon>Eukaryota</taxon>
        <taxon>Sar</taxon>
        <taxon>Stramenopiles</taxon>
        <taxon>Ochrophyta</taxon>
        <taxon>Bacillariophyta</taxon>
        <taxon>Coscinodiscophyceae</taxon>
        <taxon>Chaetocerotophycidae</taxon>
        <taxon>Leptocylindrales</taxon>
        <taxon>Leptocylindraceae</taxon>
        <taxon>Leptocylindrus</taxon>
    </lineage>
</organism>
<dbReference type="Pfam" id="PF00505">
    <property type="entry name" value="HMG_box"/>
    <property type="match status" value="2"/>
</dbReference>
<reference evidence="5" key="1">
    <citation type="submission" date="2021-01" db="EMBL/GenBank/DDBJ databases">
        <authorList>
            <person name="Corre E."/>
            <person name="Pelletier E."/>
            <person name="Niang G."/>
            <person name="Scheremetjew M."/>
            <person name="Finn R."/>
            <person name="Kale V."/>
            <person name="Holt S."/>
            <person name="Cochrane G."/>
            <person name="Meng A."/>
            <person name="Brown T."/>
            <person name="Cohen L."/>
        </authorList>
    </citation>
    <scope>NUCLEOTIDE SEQUENCE</scope>
    <source>
        <strain evidence="5">B650</strain>
    </source>
</reference>